<sequence>KRKERTKENNNKARYLSVRAQHSFHNTVFNVGDIIYNKHYLQYYNNCCHKKDDLSQSTDLSTTDVIITGNIALDSRQQSEQISDATIDQPIQDINNFEMPTDENSVTTNNTNQEAINNGKITLSIKRGYGSHGFCFICKNKTGSKPMMVLPIEAIVEIYLK</sequence>
<accession>A0A814RVK8</accession>
<comment type="caution">
    <text evidence="1">The sequence shown here is derived from an EMBL/GenBank/DDBJ whole genome shotgun (WGS) entry which is preliminary data.</text>
</comment>
<organism evidence="1 2">
    <name type="scientific">Brachionus calyciflorus</name>
    <dbReference type="NCBI Taxonomy" id="104777"/>
    <lineage>
        <taxon>Eukaryota</taxon>
        <taxon>Metazoa</taxon>
        <taxon>Spiralia</taxon>
        <taxon>Gnathifera</taxon>
        <taxon>Rotifera</taxon>
        <taxon>Eurotatoria</taxon>
        <taxon>Monogononta</taxon>
        <taxon>Pseudotrocha</taxon>
        <taxon>Ploima</taxon>
        <taxon>Brachionidae</taxon>
        <taxon>Brachionus</taxon>
    </lineage>
</organism>
<proteinExistence type="predicted"/>
<reference evidence="1" key="1">
    <citation type="submission" date="2021-02" db="EMBL/GenBank/DDBJ databases">
        <authorList>
            <person name="Nowell W R."/>
        </authorList>
    </citation>
    <scope>NUCLEOTIDE SEQUENCE</scope>
    <source>
        <strain evidence="1">Ploen Becks lab</strain>
    </source>
</reference>
<dbReference type="EMBL" id="CAJNOC010010404">
    <property type="protein sequence ID" value="CAF1139540.1"/>
    <property type="molecule type" value="Genomic_DNA"/>
</dbReference>
<feature type="non-terminal residue" evidence="1">
    <location>
        <position position="1"/>
    </location>
</feature>
<evidence type="ECO:0000313" key="1">
    <source>
        <dbReference type="EMBL" id="CAF1139540.1"/>
    </source>
</evidence>
<dbReference type="Proteomes" id="UP000663879">
    <property type="component" value="Unassembled WGS sequence"/>
</dbReference>
<dbReference type="AlphaFoldDB" id="A0A814RVK8"/>
<name>A0A814RVK8_9BILA</name>
<gene>
    <name evidence="1" type="ORF">OXX778_LOCUS22837</name>
</gene>
<protein>
    <submittedName>
        <fullName evidence="1">Uncharacterized protein</fullName>
    </submittedName>
</protein>
<evidence type="ECO:0000313" key="2">
    <source>
        <dbReference type="Proteomes" id="UP000663879"/>
    </source>
</evidence>
<keyword evidence="2" id="KW-1185">Reference proteome</keyword>